<accession>A0A8X6N0Z8</accession>
<sequence>MKLDTLPSKTGATGNIFKPLERPDLLRLVPSRSSSKSSIGSASSLWNISSKNKLPLKGDKESSDEDSDEDNGDVLSLSKLKELGNLPEETFLRRHELYVRDIEDSNDVIFAISPTIR</sequence>
<feature type="compositionally biased region" description="Acidic residues" evidence="1">
    <location>
        <begin position="62"/>
        <end position="72"/>
    </location>
</feature>
<evidence type="ECO:0000256" key="1">
    <source>
        <dbReference type="SAM" id="MobiDB-lite"/>
    </source>
</evidence>
<organism evidence="2 3">
    <name type="scientific">Nephila pilipes</name>
    <name type="common">Giant wood spider</name>
    <name type="synonym">Nephila maculata</name>
    <dbReference type="NCBI Taxonomy" id="299642"/>
    <lineage>
        <taxon>Eukaryota</taxon>
        <taxon>Metazoa</taxon>
        <taxon>Ecdysozoa</taxon>
        <taxon>Arthropoda</taxon>
        <taxon>Chelicerata</taxon>
        <taxon>Arachnida</taxon>
        <taxon>Araneae</taxon>
        <taxon>Araneomorphae</taxon>
        <taxon>Entelegynae</taxon>
        <taxon>Araneoidea</taxon>
        <taxon>Nephilidae</taxon>
        <taxon>Nephila</taxon>
    </lineage>
</organism>
<evidence type="ECO:0000313" key="2">
    <source>
        <dbReference type="EMBL" id="GFS88305.1"/>
    </source>
</evidence>
<feature type="region of interest" description="Disordered" evidence="1">
    <location>
        <begin position="52"/>
        <end position="74"/>
    </location>
</feature>
<evidence type="ECO:0000313" key="3">
    <source>
        <dbReference type="Proteomes" id="UP000887013"/>
    </source>
</evidence>
<dbReference type="EMBL" id="BMAW01052957">
    <property type="protein sequence ID" value="GFS88305.1"/>
    <property type="molecule type" value="Genomic_DNA"/>
</dbReference>
<dbReference type="Proteomes" id="UP000887013">
    <property type="component" value="Unassembled WGS sequence"/>
</dbReference>
<protein>
    <submittedName>
        <fullName evidence="2">Uncharacterized protein</fullName>
    </submittedName>
</protein>
<gene>
    <name evidence="2" type="ORF">NPIL_89401</name>
</gene>
<proteinExistence type="predicted"/>
<keyword evidence="3" id="KW-1185">Reference proteome</keyword>
<comment type="caution">
    <text evidence="2">The sequence shown here is derived from an EMBL/GenBank/DDBJ whole genome shotgun (WGS) entry which is preliminary data.</text>
</comment>
<dbReference type="OrthoDB" id="6433127at2759"/>
<name>A0A8X6N0Z8_NEPPI</name>
<dbReference type="AlphaFoldDB" id="A0A8X6N0Z8"/>
<reference evidence="2" key="1">
    <citation type="submission" date="2020-08" db="EMBL/GenBank/DDBJ databases">
        <title>Multicomponent nature underlies the extraordinary mechanical properties of spider dragline silk.</title>
        <authorList>
            <person name="Kono N."/>
            <person name="Nakamura H."/>
            <person name="Mori M."/>
            <person name="Yoshida Y."/>
            <person name="Ohtoshi R."/>
            <person name="Malay A.D."/>
            <person name="Moran D.A.P."/>
            <person name="Tomita M."/>
            <person name="Numata K."/>
            <person name="Arakawa K."/>
        </authorList>
    </citation>
    <scope>NUCLEOTIDE SEQUENCE</scope>
</reference>